<feature type="region of interest" description="Disordered" evidence="2">
    <location>
        <begin position="305"/>
        <end position="339"/>
    </location>
</feature>
<evidence type="ECO:0000313" key="3">
    <source>
        <dbReference type="EMBL" id="KAK7196866.1"/>
    </source>
</evidence>
<evidence type="ECO:0000313" key="4">
    <source>
        <dbReference type="Proteomes" id="UP001430356"/>
    </source>
</evidence>
<feature type="coiled-coil region" evidence="1">
    <location>
        <begin position="118"/>
        <end position="152"/>
    </location>
</feature>
<name>A0AAW0ETK3_9TRYP</name>
<evidence type="ECO:0000256" key="2">
    <source>
        <dbReference type="SAM" id="MobiDB-lite"/>
    </source>
</evidence>
<dbReference type="EMBL" id="JAECZO010000088">
    <property type="protein sequence ID" value="KAK7196866.1"/>
    <property type="molecule type" value="Genomic_DNA"/>
</dbReference>
<keyword evidence="1" id="KW-0175">Coiled coil</keyword>
<keyword evidence="4" id="KW-1185">Reference proteome</keyword>
<feature type="coiled-coil region" evidence="1">
    <location>
        <begin position="890"/>
        <end position="1020"/>
    </location>
</feature>
<dbReference type="Proteomes" id="UP001430356">
    <property type="component" value="Unassembled WGS sequence"/>
</dbReference>
<sequence length="1311" mass="138821">MRANADGLRAIADALGVPADTYAAEWAGERVPTTEQLAERAADLMRANADGLRGNGDGGSAAWMSEARVAEGVLQRLAEAAEEAGVVMPGIDGGWWAVAGEARWVKGVKLVGALSAAVEVSQEALAEAADRMRLYEEEMVDVERDNIESRETITAAVEKLRGGLGETQMSHPGEVSPPSSRGSTVCGPLFASLRQLTTEVSDVAFVLRRVKVMLEEHNAEERRTLGLDEVSFPVPRDAGSGGGAGGGAGGGGAVAEVGRVLTYEDVVAGVRAKVEALRRERAKRVETDGVLRTFLSAVAERDAAADADEHAPSLVSQTSAALRRGTPSSADLGGSASEEYSLPRSPVLLCATGTGGGCASSARSRVAAAGALEQVRRQMHQAENAIGTMRVAVGAAYEALGGDEDVVHTSDNEAAHLLVQLAQSTADSIDAVKELLGPLATGGGSATRRVPLASLLSSIKEKIRAVESGGGVAGPAPPPSSLATAMEEAVHLLYSDLASTQRSAGSSLHRCLPQKQKPAAPEVASSGYFQLTQQGARGRGGLSSSVMSTLRVLPPPPVAGKPANASEFQRDFSYRLHELDAYRRGCRAALRMLDPSLDVAAMDCNAMVMELVHLCNDAQSAMLITDAAFAGDGDGTAGDDAMAEVRATAAAYRASNPSCGERSLGMRCTALLRAVRTLDNACDSLRLAQENMAKQQLFLLHNEAQNTDELRRALVELEEALGVSEAERVEALQARAAAEAMSADLTAALADAQERAATLQKAREEVEETVEQLRQQREDDADELDECDAKVAALTSTVATLQQVLQAAHEVVRQAVARPSARIYIAVLGREMPPPEPQAAESAHELLLPALRAIAAALESTAEELSRVVSSDKGVAAAFAEERERGAQRVAALLSEAAALAEAREAAELRAKASAVSLRQAEDAFEDEVAKLKRAVRHSEAAREDEEAEHQRRLRLARAAAAEELEATQQRLQRLARAHAEEERLRTVAEDDVQRLRAELAAVEADLAAARQRSSELAAAVARLSCVEADAARAQEAESKERAAAAALLADTRAQLRAEHEALEGICATVVSAGLVPSSAAASAAHAEAPARRAAQLLRLHLDEVAALQHAMAAHEEAQRRRRTRGTQSDDSVAETLAAFASVWAAAVGAGRTPARVSEAWLTPTDKAEVVASALQRDYTAQLEDLAAARQRLLELLLHPSLRPHVGPAVRGTLEGATVAALVQTYHSVLGVSHTAEKAALEHDLQAVRHDADSMWRQLRQQEEQHAAEAAEVELRLGRMRQLVQRKLMADEIVEQHTRETEAAAAAHRSF</sequence>
<feature type="coiled-coil region" evidence="1">
    <location>
        <begin position="700"/>
        <end position="790"/>
    </location>
</feature>
<evidence type="ECO:0000256" key="1">
    <source>
        <dbReference type="SAM" id="Coils"/>
    </source>
</evidence>
<reference evidence="3 4" key="1">
    <citation type="journal article" date="2021" name="MBio">
        <title>A New Model Trypanosomatid, Novymonas esmeraldas: Genomic Perception of Its 'Candidatus Pandoraea novymonadis' Endosymbiont.</title>
        <authorList>
            <person name="Zakharova A."/>
            <person name="Saura A."/>
            <person name="Butenko A."/>
            <person name="Podesvova L."/>
            <person name="Warmusova S."/>
            <person name="Kostygov A.Y."/>
            <person name="Nenarokova A."/>
            <person name="Lukes J."/>
            <person name="Opperdoes F.R."/>
            <person name="Yurchenko V."/>
        </authorList>
    </citation>
    <scope>NUCLEOTIDE SEQUENCE [LARGE SCALE GENOMIC DNA]</scope>
    <source>
        <strain evidence="3 4">E262AT.01</strain>
    </source>
</reference>
<protein>
    <submittedName>
        <fullName evidence="3">Uncharacterized protein</fullName>
    </submittedName>
</protein>
<gene>
    <name evidence="3" type="ORF">NESM_000627800</name>
</gene>
<organism evidence="3 4">
    <name type="scientific">Novymonas esmeraldas</name>
    <dbReference type="NCBI Taxonomy" id="1808958"/>
    <lineage>
        <taxon>Eukaryota</taxon>
        <taxon>Discoba</taxon>
        <taxon>Euglenozoa</taxon>
        <taxon>Kinetoplastea</taxon>
        <taxon>Metakinetoplastina</taxon>
        <taxon>Trypanosomatida</taxon>
        <taxon>Trypanosomatidae</taxon>
        <taxon>Novymonas</taxon>
    </lineage>
</organism>
<comment type="caution">
    <text evidence="3">The sequence shown here is derived from an EMBL/GenBank/DDBJ whole genome shotgun (WGS) entry which is preliminary data.</text>
</comment>
<proteinExistence type="predicted"/>
<accession>A0AAW0ETK3</accession>